<evidence type="ECO:0000256" key="2">
    <source>
        <dbReference type="SAM" id="SignalP"/>
    </source>
</evidence>
<dbReference type="SUPFAM" id="SSF51735">
    <property type="entry name" value="NAD(P)-binding Rossmann-fold domains"/>
    <property type="match status" value="1"/>
</dbReference>
<gene>
    <name evidence="3" type="ORF">HHI36_018146</name>
</gene>
<evidence type="ECO:0000313" key="4">
    <source>
        <dbReference type="Proteomes" id="UP001516400"/>
    </source>
</evidence>
<keyword evidence="1" id="KW-0560">Oxidoreductase</keyword>
<accession>A0ABD2P041</accession>
<reference evidence="3 4" key="1">
    <citation type="journal article" date="2021" name="BMC Biol.">
        <title>Horizontally acquired antibacterial genes associated with adaptive radiation of ladybird beetles.</title>
        <authorList>
            <person name="Li H.S."/>
            <person name="Tang X.F."/>
            <person name="Huang Y.H."/>
            <person name="Xu Z.Y."/>
            <person name="Chen M.L."/>
            <person name="Du X.Y."/>
            <person name="Qiu B.Y."/>
            <person name="Chen P.T."/>
            <person name="Zhang W."/>
            <person name="Slipinski A."/>
            <person name="Escalona H.E."/>
            <person name="Waterhouse R.M."/>
            <person name="Zwick A."/>
            <person name="Pang H."/>
        </authorList>
    </citation>
    <scope>NUCLEOTIDE SEQUENCE [LARGE SCALE GENOMIC DNA]</scope>
    <source>
        <strain evidence="3">SYSU2018</strain>
    </source>
</reference>
<evidence type="ECO:0000313" key="3">
    <source>
        <dbReference type="EMBL" id="KAL3283976.1"/>
    </source>
</evidence>
<dbReference type="Pfam" id="PF00106">
    <property type="entry name" value="adh_short"/>
    <property type="match status" value="1"/>
</dbReference>
<dbReference type="PRINTS" id="PR00081">
    <property type="entry name" value="GDHRDH"/>
</dbReference>
<organism evidence="3 4">
    <name type="scientific">Cryptolaemus montrouzieri</name>
    <dbReference type="NCBI Taxonomy" id="559131"/>
    <lineage>
        <taxon>Eukaryota</taxon>
        <taxon>Metazoa</taxon>
        <taxon>Ecdysozoa</taxon>
        <taxon>Arthropoda</taxon>
        <taxon>Hexapoda</taxon>
        <taxon>Insecta</taxon>
        <taxon>Pterygota</taxon>
        <taxon>Neoptera</taxon>
        <taxon>Endopterygota</taxon>
        <taxon>Coleoptera</taxon>
        <taxon>Polyphaga</taxon>
        <taxon>Cucujiformia</taxon>
        <taxon>Coccinelloidea</taxon>
        <taxon>Coccinellidae</taxon>
        <taxon>Scymninae</taxon>
        <taxon>Scymnini</taxon>
        <taxon>Cryptolaemus</taxon>
    </lineage>
</organism>
<dbReference type="InterPro" id="IPR002347">
    <property type="entry name" value="SDR_fam"/>
</dbReference>
<evidence type="ECO:0000256" key="1">
    <source>
        <dbReference type="ARBA" id="ARBA00023002"/>
    </source>
</evidence>
<dbReference type="AlphaFoldDB" id="A0ABD2P041"/>
<dbReference type="EMBL" id="JABFTP020000165">
    <property type="protein sequence ID" value="KAL3283976.1"/>
    <property type="molecule type" value="Genomic_DNA"/>
</dbReference>
<name>A0ABD2P041_9CUCU</name>
<dbReference type="InterPro" id="IPR036291">
    <property type="entry name" value="NAD(P)-bd_dom_sf"/>
</dbReference>
<sequence length="315" mass="35444">MIVLILVVLTIYLLINKWMKKKSDSLRCLMGKTAIVTGGNSGAGYGIATLLASRGCKVIIADCVNGENSRDEIIRKTQNPNVSYKYVDLSSLKTVREFCEGIKISEKKIDILINNAAIGLSTNKMTADGLNHVMQVNFFGAFLLTHLLLEPLKNADGARVIFVSSATALLHNLRMENLNLTDYPHTVSYIKQFYANSKLCNIMAARVFAKRLKKYGITAYSVDPLLVGSQLFRKFFEFVVEKLWKICMMVCMNEVEAAETYLHLASSEKLDNSSGGHYAACSKMFIPRILKNEQFCEEIWDETEKLVKLEPEERL</sequence>
<dbReference type="PANTHER" id="PTHR43157">
    <property type="entry name" value="PHOSPHATIDYLINOSITOL-GLYCAN BIOSYNTHESIS CLASS F PROTEIN-RELATED"/>
    <property type="match status" value="1"/>
</dbReference>
<feature type="chain" id="PRO_5044816060" evidence="2">
    <location>
        <begin position="26"/>
        <end position="315"/>
    </location>
</feature>
<comment type="caution">
    <text evidence="3">The sequence shown here is derived from an EMBL/GenBank/DDBJ whole genome shotgun (WGS) entry which is preliminary data.</text>
</comment>
<proteinExistence type="predicted"/>
<feature type="signal peptide" evidence="2">
    <location>
        <begin position="1"/>
        <end position="25"/>
    </location>
</feature>
<dbReference type="PANTHER" id="PTHR43157:SF31">
    <property type="entry name" value="PHOSPHATIDYLINOSITOL-GLYCAN BIOSYNTHESIS CLASS F PROTEIN"/>
    <property type="match status" value="1"/>
</dbReference>
<keyword evidence="2" id="KW-0732">Signal</keyword>
<keyword evidence="4" id="KW-1185">Reference proteome</keyword>
<dbReference type="Gene3D" id="3.40.50.720">
    <property type="entry name" value="NAD(P)-binding Rossmann-like Domain"/>
    <property type="match status" value="1"/>
</dbReference>
<protein>
    <submittedName>
        <fullName evidence="3">Uncharacterized protein</fullName>
    </submittedName>
</protein>
<dbReference type="GO" id="GO:0016491">
    <property type="term" value="F:oxidoreductase activity"/>
    <property type="evidence" value="ECO:0007669"/>
    <property type="project" value="UniProtKB-KW"/>
</dbReference>
<dbReference type="Proteomes" id="UP001516400">
    <property type="component" value="Unassembled WGS sequence"/>
</dbReference>